<sequence length="75" mass="8296">MRVRLAPILAPIQLFSRTLTAFENIITITNSFYPPSLPIQLASDRRSGLAHVVELPTRAGPSPSQTNNIFILHTL</sequence>
<comment type="caution">
    <text evidence="1">The sequence shown here is derived from an EMBL/GenBank/DDBJ whole genome shotgun (WGS) entry which is preliminary data.</text>
</comment>
<accession>A0ABQ8Q628</accession>
<organism evidence="1 2">
    <name type="scientific">Lentinula boryana</name>
    <dbReference type="NCBI Taxonomy" id="40481"/>
    <lineage>
        <taxon>Eukaryota</taxon>
        <taxon>Fungi</taxon>
        <taxon>Dikarya</taxon>
        <taxon>Basidiomycota</taxon>
        <taxon>Agaricomycotina</taxon>
        <taxon>Agaricomycetes</taxon>
        <taxon>Agaricomycetidae</taxon>
        <taxon>Agaricales</taxon>
        <taxon>Marasmiineae</taxon>
        <taxon>Omphalotaceae</taxon>
        <taxon>Lentinula</taxon>
    </lineage>
</organism>
<protein>
    <submittedName>
        <fullName evidence="1">Uncharacterized protein</fullName>
    </submittedName>
</protein>
<evidence type="ECO:0000313" key="1">
    <source>
        <dbReference type="EMBL" id="KAJ3993956.1"/>
    </source>
</evidence>
<gene>
    <name evidence="1" type="ORF">F5050DRAFT_1778000</name>
</gene>
<name>A0ABQ8Q628_9AGAR</name>
<feature type="non-terminal residue" evidence="1">
    <location>
        <position position="75"/>
    </location>
</feature>
<reference evidence="1" key="1">
    <citation type="submission" date="2022-08" db="EMBL/GenBank/DDBJ databases">
        <authorList>
            <consortium name="DOE Joint Genome Institute"/>
            <person name="Min B."/>
            <person name="Riley R."/>
            <person name="Sierra-Patev S."/>
            <person name="Naranjo-Ortiz M."/>
            <person name="Looney B."/>
            <person name="Konkel Z."/>
            <person name="Slot J.C."/>
            <person name="Sakamoto Y."/>
            <person name="Steenwyk J.L."/>
            <person name="Rokas A."/>
            <person name="Carro J."/>
            <person name="Camarero S."/>
            <person name="Ferreira P."/>
            <person name="Molpeceres G."/>
            <person name="Ruiz-Duenas F.J."/>
            <person name="Serrano A."/>
            <person name="Henrissat B."/>
            <person name="Drula E."/>
            <person name="Hughes K.W."/>
            <person name="Mata J.L."/>
            <person name="Ishikawa N.K."/>
            <person name="Vargas-Isla R."/>
            <person name="Ushijima S."/>
            <person name="Smith C.A."/>
            <person name="Ahrendt S."/>
            <person name="Andreopoulos W."/>
            <person name="He G."/>
            <person name="Labutti K."/>
            <person name="Lipzen A."/>
            <person name="Ng V."/>
            <person name="Sandor L."/>
            <person name="Barry K."/>
            <person name="Martinez A.T."/>
            <person name="Xiao Y."/>
            <person name="Gibbons J.G."/>
            <person name="Terashima K."/>
            <person name="Hibbett D.S."/>
            <person name="Grigoriev I.V."/>
        </authorList>
    </citation>
    <scope>NUCLEOTIDE SEQUENCE</scope>
    <source>
        <strain evidence="1">TFB10827</strain>
    </source>
</reference>
<evidence type="ECO:0000313" key="2">
    <source>
        <dbReference type="Proteomes" id="UP001163828"/>
    </source>
</evidence>
<dbReference type="Proteomes" id="UP001163828">
    <property type="component" value="Unassembled WGS sequence"/>
</dbReference>
<proteinExistence type="predicted"/>
<keyword evidence="2" id="KW-1185">Reference proteome</keyword>
<dbReference type="EMBL" id="MU790732">
    <property type="protein sequence ID" value="KAJ3993956.1"/>
    <property type="molecule type" value="Genomic_DNA"/>
</dbReference>